<evidence type="ECO:0000313" key="1">
    <source>
        <dbReference type="EMBL" id="SVC28117.1"/>
    </source>
</evidence>
<organism evidence="1">
    <name type="scientific">marine metagenome</name>
    <dbReference type="NCBI Taxonomy" id="408172"/>
    <lineage>
        <taxon>unclassified sequences</taxon>
        <taxon>metagenomes</taxon>
        <taxon>ecological metagenomes</taxon>
    </lineage>
</organism>
<gene>
    <name evidence="1" type="ORF">METZ01_LOCUS280971</name>
</gene>
<dbReference type="AlphaFoldDB" id="A0A382KZF1"/>
<accession>A0A382KZF1</accession>
<reference evidence="1" key="1">
    <citation type="submission" date="2018-05" db="EMBL/GenBank/DDBJ databases">
        <authorList>
            <person name="Lanie J.A."/>
            <person name="Ng W.-L."/>
            <person name="Kazmierczak K.M."/>
            <person name="Andrzejewski T.M."/>
            <person name="Davidsen T.M."/>
            <person name="Wayne K.J."/>
            <person name="Tettelin H."/>
            <person name="Glass J.I."/>
            <person name="Rusch D."/>
            <person name="Podicherti R."/>
            <person name="Tsui H.-C.T."/>
            <person name="Winkler M.E."/>
        </authorList>
    </citation>
    <scope>NUCLEOTIDE SEQUENCE</scope>
</reference>
<name>A0A382KZF1_9ZZZZ</name>
<sequence>MQSLLSTNNLSQSDRIHLCFALAKVNENLGNQDEYFKFLHEGNRLRKQELNYSLDSSKNLSSTVKKMFSSPPSLSYKPSTIRPIFIVGMPRSGTTLVEQIISSHYAVYGAGELNTLANLIEPILKDDLAHNKNGLTKKSFLSIRQQYLDSLSGFNV</sequence>
<dbReference type="SUPFAM" id="SSF52540">
    <property type="entry name" value="P-loop containing nucleoside triphosphate hydrolases"/>
    <property type="match status" value="1"/>
</dbReference>
<dbReference type="Gene3D" id="3.40.50.300">
    <property type="entry name" value="P-loop containing nucleotide triphosphate hydrolases"/>
    <property type="match status" value="1"/>
</dbReference>
<dbReference type="Pfam" id="PF13469">
    <property type="entry name" value="Sulfotransfer_3"/>
    <property type="match status" value="1"/>
</dbReference>
<protein>
    <recommendedName>
        <fullName evidence="2">Sulfotransferase domain-containing protein</fullName>
    </recommendedName>
</protein>
<dbReference type="InterPro" id="IPR027417">
    <property type="entry name" value="P-loop_NTPase"/>
</dbReference>
<dbReference type="EMBL" id="UINC01082916">
    <property type="protein sequence ID" value="SVC28117.1"/>
    <property type="molecule type" value="Genomic_DNA"/>
</dbReference>
<proteinExistence type="predicted"/>
<feature type="non-terminal residue" evidence="1">
    <location>
        <position position="156"/>
    </location>
</feature>
<evidence type="ECO:0008006" key="2">
    <source>
        <dbReference type="Google" id="ProtNLM"/>
    </source>
</evidence>